<dbReference type="Gene3D" id="3.90.79.10">
    <property type="entry name" value="Nucleoside Triphosphate Pyrophosphohydrolase"/>
    <property type="match status" value="1"/>
</dbReference>
<comment type="caution">
    <text evidence="3">The sequence shown here is derived from an EMBL/GenBank/DDBJ whole genome shotgun (WGS) entry which is preliminary data.</text>
</comment>
<dbReference type="EMBL" id="JACIHM010000001">
    <property type="protein sequence ID" value="MBB4444592.1"/>
    <property type="molecule type" value="Genomic_DNA"/>
</dbReference>
<organism evidence="3 6">
    <name type="scientific">Aliirhizobium cellulosilyticum</name>
    <dbReference type="NCBI Taxonomy" id="393664"/>
    <lineage>
        <taxon>Bacteria</taxon>
        <taxon>Pseudomonadati</taxon>
        <taxon>Pseudomonadota</taxon>
        <taxon>Alphaproteobacteria</taxon>
        <taxon>Hyphomicrobiales</taxon>
        <taxon>Rhizobiaceae</taxon>
        <taxon>Aliirhizobium</taxon>
    </lineage>
</organism>
<protein>
    <submittedName>
        <fullName evidence="3">8-oxo-dGTP pyrophosphatase MutT (NUDIX family)</fullName>
    </submittedName>
</protein>
<dbReference type="SUPFAM" id="SSF55811">
    <property type="entry name" value="Nudix"/>
    <property type="match status" value="1"/>
</dbReference>
<dbReference type="InterPro" id="IPR015797">
    <property type="entry name" value="NUDIX_hydrolase-like_dom_sf"/>
</dbReference>
<keyword evidence="5" id="KW-1185">Reference proteome</keyword>
<reference evidence="4 5" key="1">
    <citation type="submission" date="2020-08" db="EMBL/GenBank/DDBJ databases">
        <title>Genomic Encyclopedia of Type Strains, Phase IV (KMG-V): Genome sequencing to study the core and pangenomes of soil and plant-associated prokaryotes.</title>
        <authorList>
            <person name="Whitman W."/>
        </authorList>
    </citation>
    <scope>NUCLEOTIDE SEQUENCE [LARGE SCALE GENOMIC DNA]</scope>
    <source>
        <strain evidence="2 5">SEMIA 444</strain>
        <strain evidence="1 4">SEMIA 448</strain>
        <strain evidence="3 6">SEMIA 452</strain>
    </source>
</reference>
<dbReference type="EMBL" id="JACIGW010000001">
    <property type="protein sequence ID" value="MBB4347701.1"/>
    <property type="molecule type" value="Genomic_DNA"/>
</dbReference>
<dbReference type="EMBL" id="JACIGY010000001">
    <property type="protein sequence ID" value="MBB4409905.1"/>
    <property type="molecule type" value="Genomic_DNA"/>
</dbReference>
<evidence type="ECO:0000313" key="1">
    <source>
        <dbReference type="EMBL" id="MBB4347701.1"/>
    </source>
</evidence>
<dbReference type="RefSeq" id="WP_183821707.1">
    <property type="nucleotide sequence ID" value="NZ_JACIGW010000001.1"/>
</dbReference>
<evidence type="ECO:0000313" key="4">
    <source>
        <dbReference type="Proteomes" id="UP000520770"/>
    </source>
</evidence>
<evidence type="ECO:0000313" key="3">
    <source>
        <dbReference type="EMBL" id="MBB4444592.1"/>
    </source>
</evidence>
<dbReference type="Proteomes" id="UP000576087">
    <property type="component" value="Unassembled WGS sequence"/>
</dbReference>
<proteinExistence type="predicted"/>
<dbReference type="AlphaFoldDB" id="A0A7W6Y0C8"/>
<name>A0A7W6Y0C8_9HYPH</name>
<dbReference type="Proteomes" id="UP000524535">
    <property type="component" value="Unassembled WGS sequence"/>
</dbReference>
<dbReference type="Proteomes" id="UP000520770">
    <property type="component" value="Unassembled WGS sequence"/>
</dbReference>
<gene>
    <name evidence="2" type="ORF">GGE31_000376</name>
    <name evidence="1" type="ORF">GGE33_001409</name>
    <name evidence="3" type="ORF">GGE35_000374</name>
</gene>
<evidence type="ECO:0000313" key="2">
    <source>
        <dbReference type="EMBL" id="MBB4409905.1"/>
    </source>
</evidence>
<accession>A0A7W6Y0C8</accession>
<evidence type="ECO:0000313" key="5">
    <source>
        <dbReference type="Proteomes" id="UP000524535"/>
    </source>
</evidence>
<sequence>MITPFAPGLAGRPAGIWPPSTSPVRVDAFDLSVVDDPHPLYVVHQAEIEANWEREINANPHLFNGQMVLQRHLTYDQGVIRGVAHVIPYSTLLWWRKRPDPEGALHLFGFAVIVSSDGAIIAIRMSDRTANPGQVYCAAGSLDLSDIVDGKLDVAGNMAREVREETGLALSEAEADQHFYASHKDNRIVVFRLYRFPVTSSEIKARIEAHMPHDKEQEIDGVVIIRSADPIAHNYNPLMLPILDCFFSGIGR</sequence>
<evidence type="ECO:0000313" key="6">
    <source>
        <dbReference type="Proteomes" id="UP000576087"/>
    </source>
</evidence>